<name>A0ABN1FUU0_9BACI</name>
<feature type="transmembrane region" description="Helical" evidence="6">
    <location>
        <begin position="134"/>
        <end position="154"/>
    </location>
</feature>
<dbReference type="PANTHER" id="PTHR30238">
    <property type="entry name" value="MEMBRANE BOUND PREDICTED REDOX MODULATOR"/>
    <property type="match status" value="1"/>
</dbReference>
<feature type="transmembrane region" description="Helical" evidence="6">
    <location>
        <begin position="199"/>
        <end position="218"/>
    </location>
</feature>
<reference evidence="7 8" key="1">
    <citation type="journal article" date="2019" name="Int. J. Syst. Evol. Microbiol.">
        <title>The Global Catalogue of Microorganisms (GCM) 10K type strain sequencing project: providing services to taxonomists for standard genome sequencing and annotation.</title>
        <authorList>
            <consortium name="The Broad Institute Genomics Platform"/>
            <consortium name="The Broad Institute Genome Sequencing Center for Infectious Disease"/>
            <person name="Wu L."/>
            <person name="Ma J."/>
        </authorList>
    </citation>
    <scope>NUCLEOTIDE SEQUENCE [LARGE SCALE GENOMIC DNA]</scope>
    <source>
        <strain evidence="7 8">JCM 15395</strain>
    </source>
</reference>
<dbReference type="InterPro" id="IPR022301">
    <property type="entry name" value="Integral_membrane_YjbE"/>
</dbReference>
<evidence type="ECO:0000256" key="6">
    <source>
        <dbReference type="SAM" id="Phobius"/>
    </source>
</evidence>
<gene>
    <name evidence="7" type="ORF">GCM10009001_13000</name>
</gene>
<dbReference type="EMBL" id="BAAADS010000009">
    <property type="protein sequence ID" value="GAA0598254.1"/>
    <property type="molecule type" value="Genomic_DNA"/>
</dbReference>
<feature type="transmembrane region" description="Helical" evidence="6">
    <location>
        <begin position="104"/>
        <end position="122"/>
    </location>
</feature>
<comment type="caution">
    <text evidence="7">The sequence shown here is derived from an EMBL/GenBank/DDBJ whole genome shotgun (WGS) entry which is preliminary data.</text>
</comment>
<protein>
    <submittedName>
        <fullName evidence="7">TerC family protein</fullName>
    </submittedName>
</protein>
<dbReference type="Proteomes" id="UP001500866">
    <property type="component" value="Unassembled WGS sequence"/>
</dbReference>
<keyword evidence="8" id="KW-1185">Reference proteome</keyword>
<keyword evidence="4 6" id="KW-1133">Transmembrane helix</keyword>
<feature type="transmembrane region" description="Helical" evidence="6">
    <location>
        <begin position="166"/>
        <end position="184"/>
    </location>
</feature>
<dbReference type="PANTHER" id="PTHR30238:SF4">
    <property type="entry name" value="SLL1022 PROTEIN"/>
    <property type="match status" value="1"/>
</dbReference>
<evidence type="ECO:0000256" key="1">
    <source>
        <dbReference type="ARBA" id="ARBA00004141"/>
    </source>
</evidence>
<keyword evidence="3 6" id="KW-0812">Transmembrane</keyword>
<proteinExistence type="inferred from homology"/>
<evidence type="ECO:0000256" key="3">
    <source>
        <dbReference type="ARBA" id="ARBA00022692"/>
    </source>
</evidence>
<keyword evidence="5 6" id="KW-0472">Membrane</keyword>
<accession>A0ABN1FUU0</accession>
<dbReference type="RefSeq" id="WP_343811411.1">
    <property type="nucleotide sequence ID" value="NZ_BAAADS010000009.1"/>
</dbReference>
<feature type="transmembrane region" description="Helical" evidence="6">
    <location>
        <begin position="12"/>
        <end position="35"/>
    </location>
</feature>
<comment type="similarity">
    <text evidence="2">Belongs to the TerC family.</text>
</comment>
<comment type="subcellular location">
    <subcellularLocation>
        <location evidence="1">Membrane</location>
        <topology evidence="1">Multi-pass membrane protein</topology>
    </subcellularLocation>
</comment>
<dbReference type="InterPro" id="IPR005496">
    <property type="entry name" value="Integral_membrane_TerC"/>
</dbReference>
<evidence type="ECO:0000256" key="2">
    <source>
        <dbReference type="ARBA" id="ARBA00007511"/>
    </source>
</evidence>
<sequence>MFGFEFSAEAFFSLLNIIAIDIVLSGDNAVVIAMATRALPKHQRNKAILIGTGGAVLLRILFAIIIVFLLKVPLVHLIGGILLIGIAINLLVEDEEETEIKSSGTILKAVGTIIMADAVMSLDNVVAIAGAANGHIGMIAVGVAVSIPIMIFGSKLIVRMMDKYSWIAYIGAGILAWTAGGMIMEDPVVMDWFNLNHGLVTYLWTAIITAAVLLIGFFKNRTAH</sequence>
<dbReference type="Pfam" id="PF03741">
    <property type="entry name" value="TerC"/>
    <property type="match status" value="1"/>
</dbReference>
<dbReference type="NCBIfam" id="TIGR03717">
    <property type="entry name" value="R_switched_YjbE"/>
    <property type="match status" value="1"/>
</dbReference>
<evidence type="ECO:0000313" key="8">
    <source>
        <dbReference type="Proteomes" id="UP001500866"/>
    </source>
</evidence>
<evidence type="ECO:0000256" key="4">
    <source>
        <dbReference type="ARBA" id="ARBA00022989"/>
    </source>
</evidence>
<evidence type="ECO:0000313" key="7">
    <source>
        <dbReference type="EMBL" id="GAA0598254.1"/>
    </source>
</evidence>
<feature type="transmembrane region" description="Helical" evidence="6">
    <location>
        <begin position="47"/>
        <end position="68"/>
    </location>
</feature>
<organism evidence="7 8">
    <name type="scientific">Virgibacillus siamensis</name>
    <dbReference type="NCBI Taxonomy" id="480071"/>
    <lineage>
        <taxon>Bacteria</taxon>
        <taxon>Bacillati</taxon>
        <taxon>Bacillota</taxon>
        <taxon>Bacilli</taxon>
        <taxon>Bacillales</taxon>
        <taxon>Bacillaceae</taxon>
        <taxon>Virgibacillus</taxon>
    </lineage>
</organism>
<feature type="transmembrane region" description="Helical" evidence="6">
    <location>
        <begin position="74"/>
        <end position="92"/>
    </location>
</feature>
<evidence type="ECO:0000256" key="5">
    <source>
        <dbReference type="ARBA" id="ARBA00023136"/>
    </source>
</evidence>